<accession>A0A0F9PVQ0</accession>
<protein>
    <submittedName>
        <fullName evidence="1">Uncharacterized protein</fullName>
    </submittedName>
</protein>
<dbReference type="EMBL" id="LAZR01004837">
    <property type="protein sequence ID" value="KKN05151.1"/>
    <property type="molecule type" value="Genomic_DNA"/>
</dbReference>
<reference evidence="1" key="1">
    <citation type="journal article" date="2015" name="Nature">
        <title>Complex archaea that bridge the gap between prokaryotes and eukaryotes.</title>
        <authorList>
            <person name="Spang A."/>
            <person name="Saw J.H."/>
            <person name="Jorgensen S.L."/>
            <person name="Zaremba-Niedzwiedzka K."/>
            <person name="Martijn J."/>
            <person name="Lind A.E."/>
            <person name="van Eijk R."/>
            <person name="Schleper C."/>
            <person name="Guy L."/>
            <person name="Ettema T.J."/>
        </authorList>
    </citation>
    <scope>NUCLEOTIDE SEQUENCE</scope>
</reference>
<dbReference type="AlphaFoldDB" id="A0A0F9PVQ0"/>
<evidence type="ECO:0000313" key="1">
    <source>
        <dbReference type="EMBL" id="KKN05151.1"/>
    </source>
</evidence>
<organism evidence="1">
    <name type="scientific">marine sediment metagenome</name>
    <dbReference type="NCBI Taxonomy" id="412755"/>
    <lineage>
        <taxon>unclassified sequences</taxon>
        <taxon>metagenomes</taxon>
        <taxon>ecological metagenomes</taxon>
    </lineage>
</organism>
<proteinExistence type="predicted"/>
<name>A0A0F9PVQ0_9ZZZZ</name>
<comment type="caution">
    <text evidence="1">The sequence shown here is derived from an EMBL/GenBank/DDBJ whole genome shotgun (WGS) entry which is preliminary data.</text>
</comment>
<gene>
    <name evidence="1" type="ORF">LCGC14_1090240</name>
</gene>
<sequence>MVDASTTLSAGFAVNQTNTSLTLSSRLAVRQVYPLWTNRRIINGVVTHTENLMGDAKLEVVIEGVMDDIRVWCDSEELSYATWTDIDTVPRAILRATTYGVVAALYARHSKTFQGRVIPTLAPVTVTVTGDDEKAMQYWMGKMETMLDLYLTAEEGARIWVSTADEEPVFTMADIPDAGTSRDLTDWREWLLT</sequence>